<dbReference type="Proteomes" id="UP001283361">
    <property type="component" value="Unassembled WGS sequence"/>
</dbReference>
<organism evidence="2 3">
    <name type="scientific">Elysia crispata</name>
    <name type="common">lettuce slug</name>
    <dbReference type="NCBI Taxonomy" id="231223"/>
    <lineage>
        <taxon>Eukaryota</taxon>
        <taxon>Metazoa</taxon>
        <taxon>Spiralia</taxon>
        <taxon>Lophotrochozoa</taxon>
        <taxon>Mollusca</taxon>
        <taxon>Gastropoda</taxon>
        <taxon>Heterobranchia</taxon>
        <taxon>Euthyneura</taxon>
        <taxon>Panpulmonata</taxon>
        <taxon>Sacoglossa</taxon>
        <taxon>Placobranchoidea</taxon>
        <taxon>Plakobranchidae</taxon>
        <taxon>Elysia</taxon>
    </lineage>
</organism>
<gene>
    <name evidence="2" type="ORF">RRG08_034600</name>
</gene>
<reference evidence="2" key="1">
    <citation type="journal article" date="2023" name="G3 (Bethesda)">
        <title>A reference genome for the long-term kleptoplast-retaining sea slug Elysia crispata morphotype clarki.</title>
        <authorList>
            <person name="Eastman K.E."/>
            <person name="Pendleton A.L."/>
            <person name="Shaikh M.A."/>
            <person name="Suttiyut T."/>
            <person name="Ogas R."/>
            <person name="Tomko P."/>
            <person name="Gavelis G."/>
            <person name="Widhalm J.R."/>
            <person name="Wisecaver J.H."/>
        </authorList>
    </citation>
    <scope>NUCLEOTIDE SEQUENCE</scope>
    <source>
        <strain evidence="2">ECLA1</strain>
    </source>
</reference>
<evidence type="ECO:0000256" key="1">
    <source>
        <dbReference type="SAM" id="MobiDB-lite"/>
    </source>
</evidence>
<evidence type="ECO:0000313" key="2">
    <source>
        <dbReference type="EMBL" id="KAK3798039.1"/>
    </source>
</evidence>
<feature type="region of interest" description="Disordered" evidence="1">
    <location>
        <begin position="27"/>
        <end position="71"/>
    </location>
</feature>
<feature type="compositionally biased region" description="Basic and acidic residues" evidence="1">
    <location>
        <begin position="51"/>
        <end position="60"/>
    </location>
</feature>
<dbReference type="AlphaFoldDB" id="A0AAE1B1D3"/>
<keyword evidence="3" id="KW-1185">Reference proteome</keyword>
<sequence length="90" mass="9678">MLLIPGIQYDLRAPQCKCQSSVNGVKQPPRAYLRSDEDDNVQEGGGGLRKFYRDESRVERGGGQGGGKSCGLLEIISTEGDARAQPPGEL</sequence>
<proteinExistence type="predicted"/>
<name>A0AAE1B1D3_9GAST</name>
<comment type="caution">
    <text evidence="2">The sequence shown here is derived from an EMBL/GenBank/DDBJ whole genome shotgun (WGS) entry which is preliminary data.</text>
</comment>
<accession>A0AAE1B1D3</accession>
<protein>
    <submittedName>
        <fullName evidence="2">Uncharacterized protein</fullName>
    </submittedName>
</protein>
<evidence type="ECO:0000313" key="3">
    <source>
        <dbReference type="Proteomes" id="UP001283361"/>
    </source>
</evidence>
<dbReference type="EMBL" id="JAWDGP010000724">
    <property type="protein sequence ID" value="KAK3798039.1"/>
    <property type="molecule type" value="Genomic_DNA"/>
</dbReference>